<feature type="compositionally biased region" description="Low complexity" evidence="10">
    <location>
        <begin position="109"/>
        <end position="120"/>
    </location>
</feature>
<evidence type="ECO:0000256" key="6">
    <source>
        <dbReference type="ARBA" id="ARBA00023002"/>
    </source>
</evidence>
<evidence type="ECO:0000313" key="11">
    <source>
        <dbReference type="EMBL" id="GAA3695984.1"/>
    </source>
</evidence>
<evidence type="ECO:0000256" key="9">
    <source>
        <dbReference type="ARBA" id="ARBA00049401"/>
    </source>
</evidence>
<comment type="caution">
    <text evidence="11">The sequence shown here is derived from an EMBL/GenBank/DDBJ whole genome shotgun (WGS) entry which is preliminary data.</text>
</comment>
<accession>A0ABP7CWQ6</accession>
<name>A0ABP7CWQ6_9MICC</name>
<dbReference type="EMBL" id="BAABCJ010000001">
    <property type="protein sequence ID" value="GAA3695984.1"/>
    <property type="molecule type" value="Genomic_DNA"/>
</dbReference>
<keyword evidence="3" id="KW-0216">Detoxification</keyword>
<evidence type="ECO:0000256" key="3">
    <source>
        <dbReference type="ARBA" id="ARBA00022575"/>
    </source>
</evidence>
<evidence type="ECO:0000256" key="8">
    <source>
        <dbReference type="ARBA" id="ARBA00031155"/>
    </source>
</evidence>
<dbReference type="CDD" id="cd04730">
    <property type="entry name" value="NPD_like"/>
    <property type="match status" value="1"/>
</dbReference>
<reference evidence="12" key="1">
    <citation type="journal article" date="2019" name="Int. J. Syst. Evol. Microbiol.">
        <title>The Global Catalogue of Microorganisms (GCM) 10K type strain sequencing project: providing services to taxonomists for standard genome sequencing and annotation.</title>
        <authorList>
            <consortium name="The Broad Institute Genomics Platform"/>
            <consortium name="The Broad Institute Genome Sequencing Center for Infectious Disease"/>
            <person name="Wu L."/>
            <person name="Ma J."/>
        </authorList>
    </citation>
    <scope>NUCLEOTIDE SEQUENCE [LARGE SCALE GENOMIC DNA]</scope>
    <source>
        <strain evidence="12">JCM 16961</strain>
    </source>
</reference>
<dbReference type="Pfam" id="PF03060">
    <property type="entry name" value="NMO"/>
    <property type="match status" value="1"/>
</dbReference>
<evidence type="ECO:0000256" key="2">
    <source>
        <dbReference type="ARBA" id="ARBA00009881"/>
    </source>
</evidence>
<dbReference type="Proteomes" id="UP001501536">
    <property type="component" value="Unassembled WGS sequence"/>
</dbReference>
<keyword evidence="4" id="KW-0285">Flavoprotein</keyword>
<keyword evidence="12" id="KW-1185">Reference proteome</keyword>
<dbReference type="GO" id="GO:0004497">
    <property type="term" value="F:monooxygenase activity"/>
    <property type="evidence" value="ECO:0007669"/>
    <property type="project" value="UniProtKB-KW"/>
</dbReference>
<keyword evidence="5" id="KW-0288">FMN</keyword>
<dbReference type="Gene3D" id="3.20.20.70">
    <property type="entry name" value="Aldolase class I"/>
    <property type="match status" value="1"/>
</dbReference>
<dbReference type="InterPro" id="IPR004136">
    <property type="entry name" value="NMO"/>
</dbReference>
<evidence type="ECO:0000256" key="5">
    <source>
        <dbReference type="ARBA" id="ARBA00022643"/>
    </source>
</evidence>
<dbReference type="PANTHER" id="PTHR42747:SF3">
    <property type="entry name" value="NITRONATE MONOOXYGENASE-RELATED"/>
    <property type="match status" value="1"/>
</dbReference>
<dbReference type="InterPro" id="IPR013785">
    <property type="entry name" value="Aldolase_TIM"/>
</dbReference>
<dbReference type="RefSeq" id="WP_344879728.1">
    <property type="nucleotide sequence ID" value="NZ_BAABCJ010000001.1"/>
</dbReference>
<dbReference type="SUPFAM" id="SSF51412">
    <property type="entry name" value="Inosine monophosphate dehydrogenase (IMPDH)"/>
    <property type="match status" value="1"/>
</dbReference>
<protein>
    <recommendedName>
        <fullName evidence="8">Propionate 3-nitronate monooxygenase</fullName>
    </recommendedName>
</protein>
<keyword evidence="6" id="KW-0560">Oxidoreductase</keyword>
<keyword evidence="7 11" id="KW-0503">Monooxygenase</keyword>
<comment type="similarity">
    <text evidence="2">Belongs to the nitronate monooxygenase family. NMO class I subfamily.</text>
</comment>
<evidence type="ECO:0000256" key="4">
    <source>
        <dbReference type="ARBA" id="ARBA00022630"/>
    </source>
</evidence>
<proteinExistence type="inferred from homology"/>
<feature type="region of interest" description="Disordered" evidence="10">
    <location>
        <begin position="109"/>
        <end position="135"/>
    </location>
</feature>
<evidence type="ECO:0000256" key="7">
    <source>
        <dbReference type="ARBA" id="ARBA00023033"/>
    </source>
</evidence>
<gene>
    <name evidence="11" type="ORF">GCM10022377_05960</name>
</gene>
<sequence length="392" mass="39847">MSPTTPPDSTARPSAPFPRVVQAPMAGGPGTPELAAAVTNAGGLGFVAGGYLRADALVDQLDRAEALTDGPLGVNLFVPERTADGRAVGLDDAGLEELGRYRERLLADLPAPAGADGRPGTKPEPAPLETAARPDDDDYPAKLAALLARPVPPAVVSFTFGLPTPAELESLRGRGIAAVATVTCEDEALAAVRLGFDGLCVQGPEAGGHRGTHLSAQTPDARPLARLLPDVVAAVREAGPAGARPVWIAAAGGIATADDVARVLRAGADAAQAGSAFLLCREAGTGATHREAVRGLGAEPDPTAVTQAFTGRPARGIVNDFLRRHTDAAPALYPAVHHLTRPLRGAAAAAGERERLHLWAGTRAGLAREATAAEITAELLAGASIASDITHG</sequence>
<dbReference type="PANTHER" id="PTHR42747">
    <property type="entry name" value="NITRONATE MONOOXYGENASE-RELATED"/>
    <property type="match status" value="1"/>
</dbReference>
<evidence type="ECO:0000256" key="10">
    <source>
        <dbReference type="SAM" id="MobiDB-lite"/>
    </source>
</evidence>
<comment type="catalytic activity">
    <reaction evidence="9">
        <text>3 propionate 3-nitronate + 3 O2 + H2O = 3 3-oxopropanoate + 2 nitrate + nitrite + H2O2 + 3 H(+)</text>
        <dbReference type="Rhea" id="RHEA:57332"/>
        <dbReference type="ChEBI" id="CHEBI:15377"/>
        <dbReference type="ChEBI" id="CHEBI:15378"/>
        <dbReference type="ChEBI" id="CHEBI:15379"/>
        <dbReference type="ChEBI" id="CHEBI:16240"/>
        <dbReference type="ChEBI" id="CHEBI:16301"/>
        <dbReference type="ChEBI" id="CHEBI:17632"/>
        <dbReference type="ChEBI" id="CHEBI:33190"/>
        <dbReference type="ChEBI" id="CHEBI:136067"/>
    </reaction>
</comment>
<organism evidence="11 12">
    <name type="scientific">Zhihengliuella alba</name>
    <dbReference type="NCBI Taxonomy" id="547018"/>
    <lineage>
        <taxon>Bacteria</taxon>
        <taxon>Bacillati</taxon>
        <taxon>Actinomycetota</taxon>
        <taxon>Actinomycetes</taxon>
        <taxon>Micrococcales</taxon>
        <taxon>Micrococcaceae</taxon>
        <taxon>Zhihengliuella</taxon>
    </lineage>
</organism>
<comment type="cofactor">
    <cofactor evidence="1">
        <name>FMN</name>
        <dbReference type="ChEBI" id="CHEBI:58210"/>
    </cofactor>
</comment>
<evidence type="ECO:0000256" key="1">
    <source>
        <dbReference type="ARBA" id="ARBA00001917"/>
    </source>
</evidence>
<evidence type="ECO:0000313" key="12">
    <source>
        <dbReference type="Proteomes" id="UP001501536"/>
    </source>
</evidence>